<keyword evidence="10" id="KW-0227">DNA damage</keyword>
<dbReference type="PANTHER" id="PTHR45900">
    <property type="entry name" value="RECA"/>
    <property type="match status" value="1"/>
</dbReference>
<dbReference type="EMBL" id="MFLZ01000030">
    <property type="protein sequence ID" value="OGG79368.1"/>
    <property type="molecule type" value="Genomic_DNA"/>
</dbReference>
<dbReference type="GO" id="GO:0004519">
    <property type="term" value="F:endonuclease activity"/>
    <property type="evidence" value="ECO:0007669"/>
    <property type="project" value="InterPro"/>
</dbReference>
<evidence type="ECO:0000256" key="10">
    <source>
        <dbReference type="RuleBase" id="RU000526"/>
    </source>
</evidence>
<dbReference type="InterPro" id="IPR013765">
    <property type="entry name" value="DNA_recomb/repair_RecA"/>
</dbReference>
<name>A0A1F6F0I0_9BACT</name>
<keyword evidence="5" id="KW-0068">Autocatalytic cleavage</keyword>
<dbReference type="Pfam" id="PF03161">
    <property type="entry name" value="LAGLIDADG_2"/>
    <property type="match status" value="1"/>
</dbReference>
<dbReference type="SUPFAM" id="SSF54752">
    <property type="entry name" value="RecA protein, C-terminal domain"/>
    <property type="match status" value="1"/>
</dbReference>
<dbReference type="Gene3D" id="3.30.250.10">
    <property type="entry name" value="RecA protein, C-terminal domain"/>
    <property type="match status" value="1"/>
</dbReference>
<dbReference type="InterPro" id="IPR027434">
    <property type="entry name" value="Homing_endonucl"/>
</dbReference>
<dbReference type="PROSITE" id="PS50163">
    <property type="entry name" value="RECA_3"/>
    <property type="match status" value="1"/>
</dbReference>
<gene>
    <name evidence="14" type="ORF">A3A39_02005</name>
</gene>
<dbReference type="InterPro" id="IPR004860">
    <property type="entry name" value="LAGLIDADG_dom"/>
</dbReference>
<dbReference type="GO" id="GO:0016539">
    <property type="term" value="P:intein-mediated protein splicing"/>
    <property type="evidence" value="ECO:0007669"/>
    <property type="project" value="InterPro"/>
</dbReference>
<evidence type="ECO:0000256" key="9">
    <source>
        <dbReference type="ARBA" id="ARBA00023172"/>
    </source>
</evidence>
<dbReference type="InterPro" id="IPR030934">
    <property type="entry name" value="Intein_C"/>
</dbReference>
<keyword evidence="7" id="KW-0651">Protein splicing</keyword>
<dbReference type="SUPFAM" id="SSF51294">
    <property type="entry name" value="Hedgehog/intein (Hint) domain"/>
    <property type="match status" value="1"/>
</dbReference>
<dbReference type="SMART" id="SM00382">
    <property type="entry name" value="AAA"/>
    <property type="match status" value="1"/>
</dbReference>
<dbReference type="STRING" id="1798512.A3A39_02005"/>
<keyword evidence="9" id="KW-0233">DNA recombination</keyword>
<keyword evidence="4" id="KW-0547">Nucleotide-binding</keyword>
<dbReference type="Proteomes" id="UP000177372">
    <property type="component" value="Unassembled WGS sequence"/>
</dbReference>
<evidence type="ECO:0000256" key="4">
    <source>
        <dbReference type="ARBA" id="ARBA00022741"/>
    </source>
</evidence>
<dbReference type="InterPro" id="IPR020584">
    <property type="entry name" value="DNA_recomb/repair_RecA_CS"/>
</dbReference>
<evidence type="ECO:0000256" key="1">
    <source>
        <dbReference type="ARBA" id="ARBA00004496"/>
    </source>
</evidence>
<evidence type="ECO:0000256" key="3">
    <source>
        <dbReference type="ARBA" id="ARBA00015553"/>
    </source>
</evidence>
<dbReference type="InterPro" id="IPR020588">
    <property type="entry name" value="RecA_ATP-bd"/>
</dbReference>
<keyword evidence="6" id="KW-0067">ATP-binding</keyword>
<dbReference type="Gene3D" id="3.10.28.10">
    <property type="entry name" value="Homing endonucleases"/>
    <property type="match status" value="1"/>
</dbReference>
<evidence type="ECO:0000256" key="2">
    <source>
        <dbReference type="ARBA" id="ARBA00009391"/>
    </source>
</evidence>
<comment type="caution">
    <text evidence="14">The sequence shown here is derived from an EMBL/GenBank/DDBJ whole genome shotgun (WGS) entry which is preliminary data.</text>
</comment>
<feature type="compositionally biased region" description="Basic residues" evidence="11">
    <location>
        <begin position="1"/>
        <end position="10"/>
    </location>
</feature>
<dbReference type="SUPFAM" id="SSF52540">
    <property type="entry name" value="P-loop containing nucleoside triphosphate hydrolases"/>
    <property type="match status" value="2"/>
</dbReference>
<dbReference type="InterPro" id="IPR006141">
    <property type="entry name" value="Intein_N"/>
</dbReference>
<keyword evidence="10" id="KW-0234">DNA repair</keyword>
<proteinExistence type="inferred from homology"/>
<dbReference type="InterPro" id="IPR023400">
    <property type="entry name" value="RecA_C_sf"/>
</dbReference>
<dbReference type="GO" id="GO:0005524">
    <property type="term" value="F:ATP binding"/>
    <property type="evidence" value="ECO:0007669"/>
    <property type="project" value="UniProtKB-KW"/>
</dbReference>
<dbReference type="GO" id="GO:0003697">
    <property type="term" value="F:single-stranded DNA binding"/>
    <property type="evidence" value="ECO:0007669"/>
    <property type="project" value="InterPro"/>
</dbReference>
<dbReference type="CDD" id="cd00081">
    <property type="entry name" value="Hint"/>
    <property type="match status" value="1"/>
</dbReference>
<dbReference type="PRINTS" id="PR00142">
    <property type="entry name" value="RECA"/>
</dbReference>
<dbReference type="InterPro" id="IPR036844">
    <property type="entry name" value="Hint_dom_sf"/>
</dbReference>
<evidence type="ECO:0000256" key="11">
    <source>
        <dbReference type="SAM" id="MobiDB-lite"/>
    </source>
</evidence>
<comment type="subcellular location">
    <subcellularLocation>
        <location evidence="1">Cytoplasm</location>
    </subcellularLocation>
</comment>
<feature type="domain" description="RecA family profile 2" evidence="13">
    <location>
        <begin position="580"/>
        <end position="654"/>
    </location>
</feature>
<evidence type="ECO:0000256" key="5">
    <source>
        <dbReference type="ARBA" id="ARBA00022813"/>
    </source>
</evidence>
<dbReference type="SUPFAM" id="SSF55608">
    <property type="entry name" value="Homing endonucleases"/>
    <property type="match status" value="1"/>
</dbReference>
<evidence type="ECO:0000256" key="7">
    <source>
        <dbReference type="ARBA" id="ARBA00023000"/>
    </source>
</evidence>
<accession>A0A1F6F0I0</accession>
<dbReference type="InterPro" id="IPR003587">
    <property type="entry name" value="Hint_dom_N"/>
</dbReference>
<organism evidence="14 15">
    <name type="scientific">Candidatus Kaiserbacteria bacterium RIFCSPLOWO2_01_FULL_54_13</name>
    <dbReference type="NCBI Taxonomy" id="1798512"/>
    <lineage>
        <taxon>Bacteria</taxon>
        <taxon>Candidatus Kaiseribacteriota</taxon>
    </lineage>
</organism>
<comment type="function">
    <text evidence="10">Can catalyze the hydrolysis of ATP in the presence of single-stranded DNA, the ATP-dependent uptake of single-stranded DNA by duplex DNA, and the ATP-dependent hybridization of homologous single-stranded DNAs.</text>
</comment>
<evidence type="ECO:0000313" key="15">
    <source>
        <dbReference type="Proteomes" id="UP000177372"/>
    </source>
</evidence>
<dbReference type="GO" id="GO:0006281">
    <property type="term" value="P:DNA repair"/>
    <property type="evidence" value="ECO:0007669"/>
    <property type="project" value="UniProtKB-KW"/>
</dbReference>
<dbReference type="GO" id="GO:0140664">
    <property type="term" value="F:ATP-dependent DNA damage sensor activity"/>
    <property type="evidence" value="ECO:0007669"/>
    <property type="project" value="InterPro"/>
</dbReference>
<dbReference type="AlphaFoldDB" id="A0A1F6F0I0"/>
<dbReference type="SMART" id="SM00306">
    <property type="entry name" value="HintN"/>
    <property type="match status" value="1"/>
</dbReference>
<keyword evidence="8" id="KW-0238">DNA-binding</keyword>
<feature type="compositionally biased region" description="Basic and acidic residues" evidence="11">
    <location>
        <begin position="11"/>
        <end position="22"/>
    </location>
</feature>
<comment type="similarity">
    <text evidence="2">Belongs to the RecA family.</text>
</comment>
<protein>
    <recommendedName>
        <fullName evidence="3 10">Protein RecA</fullName>
    </recommendedName>
    <alternativeName>
        <fullName evidence="10">Recombinase A</fullName>
    </alternativeName>
</protein>
<keyword evidence="10" id="KW-0742">SOS response</keyword>
<dbReference type="GO" id="GO:0006310">
    <property type="term" value="P:DNA recombination"/>
    <property type="evidence" value="ECO:0007669"/>
    <property type="project" value="UniProtKB-KW"/>
</dbReference>
<dbReference type="Pfam" id="PF00154">
    <property type="entry name" value="RecA_N"/>
    <property type="match status" value="2"/>
</dbReference>
<evidence type="ECO:0000259" key="13">
    <source>
        <dbReference type="PROSITE" id="PS50163"/>
    </source>
</evidence>
<evidence type="ECO:0000256" key="6">
    <source>
        <dbReference type="ARBA" id="ARBA00022840"/>
    </source>
</evidence>
<dbReference type="InterPro" id="IPR003593">
    <property type="entry name" value="AAA+_ATPase"/>
</dbReference>
<dbReference type="PROSITE" id="PS00321">
    <property type="entry name" value="RECA_1"/>
    <property type="match status" value="1"/>
</dbReference>
<evidence type="ECO:0000259" key="12">
    <source>
        <dbReference type="PROSITE" id="PS50162"/>
    </source>
</evidence>
<dbReference type="Pfam" id="PF21096">
    <property type="entry name" value="RecA_C"/>
    <property type="match status" value="1"/>
</dbReference>
<dbReference type="CDD" id="cd00983">
    <property type="entry name" value="RecA"/>
    <property type="match status" value="1"/>
</dbReference>
<dbReference type="GO" id="GO:0009432">
    <property type="term" value="P:SOS response"/>
    <property type="evidence" value="ECO:0007669"/>
    <property type="project" value="UniProtKB-KW"/>
</dbReference>
<dbReference type="InterPro" id="IPR049428">
    <property type="entry name" value="RecA-like_N"/>
</dbReference>
<reference evidence="14 15" key="1">
    <citation type="journal article" date="2016" name="Nat. Commun.">
        <title>Thousands of microbial genomes shed light on interconnected biogeochemical processes in an aquifer system.</title>
        <authorList>
            <person name="Anantharaman K."/>
            <person name="Brown C.T."/>
            <person name="Hug L.A."/>
            <person name="Sharon I."/>
            <person name="Castelle C.J."/>
            <person name="Probst A.J."/>
            <person name="Thomas B.C."/>
            <person name="Singh A."/>
            <person name="Wilkins M.J."/>
            <person name="Karaoz U."/>
            <person name="Brodie E.L."/>
            <person name="Williams K.H."/>
            <person name="Hubbard S.S."/>
            <person name="Banfield J.F."/>
        </authorList>
    </citation>
    <scope>NUCLEOTIDE SEQUENCE [LARGE SCALE GENOMIC DNA]</scope>
</reference>
<evidence type="ECO:0000313" key="14">
    <source>
        <dbReference type="EMBL" id="OGG79368.1"/>
    </source>
</evidence>
<dbReference type="InterPro" id="IPR049261">
    <property type="entry name" value="RecA-like_C"/>
</dbReference>
<dbReference type="NCBIfam" id="TIGR01445">
    <property type="entry name" value="intein_Nterm"/>
    <property type="match status" value="1"/>
</dbReference>
<dbReference type="InterPro" id="IPR020587">
    <property type="entry name" value="RecA_monomer-monomer_interface"/>
</dbReference>
<dbReference type="PANTHER" id="PTHR45900:SF1">
    <property type="entry name" value="MITOCHONDRIAL DNA REPAIR PROTEIN RECA HOMOLOG-RELATED"/>
    <property type="match status" value="1"/>
</dbReference>
<dbReference type="NCBIfam" id="TIGR01443">
    <property type="entry name" value="intein_Cterm"/>
    <property type="match status" value="1"/>
</dbReference>
<feature type="region of interest" description="Disordered" evidence="11">
    <location>
        <begin position="1"/>
        <end position="22"/>
    </location>
</feature>
<dbReference type="PROSITE" id="PS50162">
    <property type="entry name" value="RECA_2"/>
    <property type="match status" value="1"/>
</dbReference>
<dbReference type="PROSITE" id="PS50817">
    <property type="entry name" value="INTEIN_N_TER"/>
    <property type="match status" value="1"/>
</dbReference>
<dbReference type="NCBIfam" id="TIGR02012">
    <property type="entry name" value="tigrfam_recA"/>
    <property type="match status" value="1"/>
</dbReference>
<dbReference type="InterPro" id="IPR027417">
    <property type="entry name" value="P-loop_NTPase"/>
</dbReference>
<evidence type="ECO:0000256" key="8">
    <source>
        <dbReference type="ARBA" id="ARBA00023125"/>
    </source>
</evidence>
<feature type="domain" description="RecA family profile 1" evidence="12">
    <location>
        <begin position="49"/>
        <end position="208"/>
    </location>
</feature>
<dbReference type="Gene3D" id="3.40.50.300">
    <property type="entry name" value="P-loop containing nucleotide triphosphate hydrolases"/>
    <property type="match status" value="2"/>
</dbReference>
<sequence length="724" mass="80669">MALGTKKAKAPPKETGKGSDKDIERALSEIKTKFGDEAIMMLGAQPKVDVNAIPTGSIGVDWALGIGGLPRGRIIEVFGPESSGKTTLALHVVAEAQKKGGVCAYIDAEHALDPEYAKKLGVRIEDLLVSQPDTGEQALEIVESLVRSGKIDVIVIDSVAALTPKDEIEGDMGAQHVGKQARLMSQALRKLTAIVAKTKTVVIFINQIRMQIGVMFGCFSYDSKVLLADGTKESIGKLVNQTKRVKVLSYNFEKKSVEAKLITDWHTNGETETFLQFSIQNHTGNGRRGFSCTLDHKIYTPSGWKMARDLRQGDEVSVHITDTSLTPQQEEVIIGSLLGDGNIKKFNEQTAYFREEHGPKQAAYVSWLASELGDITSNVVTETRRGTALVETKHLLRLGDLHELFYPEQKKIVPEFLVEQITPRMVALWYCGDGTLETGTSDWKGKIYARRPRAGLYTNAFGNDTESRDRIERIFARFNIAPTWRRCGEYQVLHFSVAEARKFFELVAPFVPVPMEYKLPVEYRGRYHQSEPQQSKQSQLLRPMRIKEVRQRIPYRDGQRISKQRFDISVADNHNYFIDGCLVSNSPETTPGGKALKFYTSVRMDIRRIAQIKKGDEVMGGRHRVKIVKNKVAAPFRQTEFDMLYGEGISKEGEVLALGEKYGIVEKSSGGAYSIGETKLGRGYDAARTFLRENKPILNQLLKDIRKALSAGGVAKSSSESEKE</sequence>
<dbReference type="Gene3D" id="2.170.16.10">
    <property type="entry name" value="Hedgehog/Intein (Hint) domain"/>
    <property type="match status" value="1"/>
</dbReference>
<dbReference type="GO" id="GO:0005829">
    <property type="term" value="C:cytosol"/>
    <property type="evidence" value="ECO:0007669"/>
    <property type="project" value="TreeGrafter"/>
</dbReference>